<proteinExistence type="predicted"/>
<name>A0ABW6RHW4_9ACTN</name>
<feature type="transmembrane region" description="Helical" evidence="2">
    <location>
        <begin position="122"/>
        <end position="139"/>
    </location>
</feature>
<evidence type="ECO:0000313" key="3">
    <source>
        <dbReference type="EMBL" id="MFF3341111.1"/>
    </source>
</evidence>
<keyword evidence="4" id="KW-1185">Reference proteome</keyword>
<dbReference type="Pfam" id="PF12277">
    <property type="entry name" value="DUF3618"/>
    <property type="match status" value="1"/>
</dbReference>
<evidence type="ECO:0000256" key="2">
    <source>
        <dbReference type="SAM" id="Phobius"/>
    </source>
</evidence>
<reference evidence="3 4" key="1">
    <citation type="submission" date="2024-10" db="EMBL/GenBank/DDBJ databases">
        <title>The Natural Products Discovery Center: Release of the First 8490 Sequenced Strains for Exploring Actinobacteria Biosynthetic Diversity.</title>
        <authorList>
            <person name="Kalkreuter E."/>
            <person name="Kautsar S.A."/>
            <person name="Yang D."/>
            <person name="Bader C.D."/>
            <person name="Teijaro C.N."/>
            <person name="Fluegel L."/>
            <person name="Davis C.M."/>
            <person name="Simpson J.R."/>
            <person name="Lauterbach L."/>
            <person name="Steele A.D."/>
            <person name="Gui C."/>
            <person name="Meng S."/>
            <person name="Li G."/>
            <person name="Viehrig K."/>
            <person name="Ye F."/>
            <person name="Su P."/>
            <person name="Kiefer A.F."/>
            <person name="Nichols A."/>
            <person name="Cepeda A.J."/>
            <person name="Yan W."/>
            <person name="Fan B."/>
            <person name="Jiang Y."/>
            <person name="Adhikari A."/>
            <person name="Zheng C.-J."/>
            <person name="Schuster L."/>
            <person name="Cowan T.M."/>
            <person name="Smanski M.J."/>
            <person name="Chevrette M.G."/>
            <person name="De Carvalho L.P.S."/>
            <person name="Shen B."/>
        </authorList>
    </citation>
    <scope>NUCLEOTIDE SEQUENCE [LARGE SCALE GENOMIC DNA]</scope>
    <source>
        <strain evidence="3 4">NPDC003029</strain>
    </source>
</reference>
<dbReference type="EMBL" id="JBIAPK010000006">
    <property type="protein sequence ID" value="MFF3341111.1"/>
    <property type="molecule type" value="Genomic_DNA"/>
</dbReference>
<sequence>MTDKAKGDGSSPTPEELRAQVARTREELGRTVEALAAKADVKAQAQQKAAKVKGMVQDKAAHALHAAHDKTPEPVREKVASAGDQLTETAHGLGRKRHNKDAASGMGEVRPGGGGAHTNRNLLVFAGLAAAIAVVVVATRRSGRC</sequence>
<dbReference type="RefSeq" id="WP_387896375.1">
    <property type="nucleotide sequence ID" value="NZ_JBIAPK010000006.1"/>
</dbReference>
<protein>
    <submittedName>
        <fullName evidence="3">DUF3618 domain-containing protein</fullName>
    </submittedName>
</protein>
<keyword evidence="2" id="KW-1133">Transmembrane helix</keyword>
<gene>
    <name evidence="3" type="ORF">ACFYWW_20610</name>
</gene>
<feature type="region of interest" description="Disordered" evidence="1">
    <location>
        <begin position="86"/>
        <end position="115"/>
    </location>
</feature>
<keyword evidence="2" id="KW-0812">Transmembrane</keyword>
<evidence type="ECO:0000313" key="4">
    <source>
        <dbReference type="Proteomes" id="UP001601976"/>
    </source>
</evidence>
<evidence type="ECO:0000256" key="1">
    <source>
        <dbReference type="SAM" id="MobiDB-lite"/>
    </source>
</evidence>
<dbReference type="Proteomes" id="UP001601976">
    <property type="component" value="Unassembled WGS sequence"/>
</dbReference>
<comment type="caution">
    <text evidence="3">The sequence shown here is derived from an EMBL/GenBank/DDBJ whole genome shotgun (WGS) entry which is preliminary data.</text>
</comment>
<keyword evidence="2" id="KW-0472">Membrane</keyword>
<dbReference type="InterPro" id="IPR022062">
    <property type="entry name" value="DUF3618"/>
</dbReference>
<accession>A0ABW6RHW4</accession>
<organism evidence="3 4">
    <name type="scientific">Streptomyces flavidovirens</name>
    <dbReference type="NCBI Taxonomy" id="67298"/>
    <lineage>
        <taxon>Bacteria</taxon>
        <taxon>Bacillati</taxon>
        <taxon>Actinomycetota</taxon>
        <taxon>Actinomycetes</taxon>
        <taxon>Kitasatosporales</taxon>
        <taxon>Streptomycetaceae</taxon>
        <taxon>Streptomyces</taxon>
    </lineage>
</organism>